<dbReference type="InterPro" id="IPR006342">
    <property type="entry name" value="FkbM_mtfrase"/>
</dbReference>
<dbReference type="GO" id="GO:0032259">
    <property type="term" value="P:methylation"/>
    <property type="evidence" value="ECO:0007669"/>
    <property type="project" value="UniProtKB-KW"/>
</dbReference>
<sequence length="309" mass="34067">MNDISILDGLAKPQYLFQPHRVVSRLCQHFFGNKAGDTEVIKLPWGLPLCVDPREVIGRAIAKTGVHETVVTEVLWRLVEPGDVVADIGANIGYTSSILSKKAGSSGQVFSFEPHPEVFKVLQANVDRWKGVPGTAPVTAMPLALSSSAGVAALAMEEDFAVNNGTSKLKEADVANAARQISVKMERFDHFAQDFQKVKLVKIDVEGHELPVLQGFGDFLSKQMVRDIVFEEWDAYPAATHRLLEEAGYTIFACEEHLSGVGLKPVAEEYQRRSYDSPCYLATADVARAKRLIEPRGWQSFGLGRWLAK</sequence>
<keyword evidence="2" id="KW-0808">Transferase</keyword>
<keyword evidence="2" id="KW-0489">Methyltransferase</keyword>
<dbReference type="AlphaFoldDB" id="A0A5R8K7X6"/>
<dbReference type="RefSeq" id="WP_138088611.1">
    <property type="nucleotide sequence ID" value="NZ_VAUV01000025.1"/>
</dbReference>
<dbReference type="Proteomes" id="UP000306196">
    <property type="component" value="Unassembled WGS sequence"/>
</dbReference>
<dbReference type="Pfam" id="PF05050">
    <property type="entry name" value="Methyltransf_21"/>
    <property type="match status" value="1"/>
</dbReference>
<evidence type="ECO:0000259" key="1">
    <source>
        <dbReference type="Pfam" id="PF05050"/>
    </source>
</evidence>
<protein>
    <submittedName>
        <fullName evidence="2">FkbM family methyltransferase</fullName>
    </submittedName>
</protein>
<dbReference type="NCBIfam" id="TIGR01444">
    <property type="entry name" value="fkbM_fam"/>
    <property type="match status" value="1"/>
</dbReference>
<dbReference type="InterPro" id="IPR052514">
    <property type="entry name" value="SAM-dependent_MTase"/>
</dbReference>
<gene>
    <name evidence="2" type="ORF">FEM03_22710</name>
</gene>
<dbReference type="InterPro" id="IPR029063">
    <property type="entry name" value="SAM-dependent_MTases_sf"/>
</dbReference>
<accession>A0A5R8K7X6</accession>
<dbReference type="EMBL" id="VAUV01000025">
    <property type="protein sequence ID" value="TLD68420.1"/>
    <property type="molecule type" value="Genomic_DNA"/>
</dbReference>
<dbReference type="PANTHER" id="PTHR34203">
    <property type="entry name" value="METHYLTRANSFERASE, FKBM FAMILY PROTEIN"/>
    <property type="match status" value="1"/>
</dbReference>
<dbReference type="Gene3D" id="3.40.50.150">
    <property type="entry name" value="Vaccinia Virus protein VP39"/>
    <property type="match status" value="1"/>
</dbReference>
<evidence type="ECO:0000313" key="3">
    <source>
        <dbReference type="Proteomes" id="UP000306196"/>
    </source>
</evidence>
<organism evidence="2 3">
    <name type="scientific">Phragmitibacter flavus</name>
    <dbReference type="NCBI Taxonomy" id="2576071"/>
    <lineage>
        <taxon>Bacteria</taxon>
        <taxon>Pseudomonadati</taxon>
        <taxon>Verrucomicrobiota</taxon>
        <taxon>Verrucomicrobiia</taxon>
        <taxon>Verrucomicrobiales</taxon>
        <taxon>Verrucomicrobiaceae</taxon>
        <taxon>Phragmitibacter</taxon>
    </lineage>
</organism>
<name>A0A5R8K7X6_9BACT</name>
<keyword evidence="3" id="KW-1185">Reference proteome</keyword>
<evidence type="ECO:0000313" key="2">
    <source>
        <dbReference type="EMBL" id="TLD68420.1"/>
    </source>
</evidence>
<reference evidence="2 3" key="1">
    <citation type="submission" date="2019-05" db="EMBL/GenBank/DDBJ databases">
        <title>Verrucobacter flavum gen. nov., sp. nov. a new member of the family Verrucomicrobiaceae.</title>
        <authorList>
            <person name="Szuroczki S."/>
            <person name="Abbaszade G."/>
            <person name="Szabo A."/>
            <person name="Felfoldi T."/>
            <person name="Schumann P."/>
            <person name="Boka K."/>
            <person name="Keki Z."/>
            <person name="Toumi M."/>
            <person name="Toth E."/>
        </authorList>
    </citation>
    <scope>NUCLEOTIDE SEQUENCE [LARGE SCALE GENOMIC DNA]</scope>
    <source>
        <strain evidence="2 3">MG-N-17</strain>
    </source>
</reference>
<proteinExistence type="predicted"/>
<dbReference type="SUPFAM" id="SSF53335">
    <property type="entry name" value="S-adenosyl-L-methionine-dependent methyltransferases"/>
    <property type="match status" value="1"/>
</dbReference>
<feature type="domain" description="Methyltransferase FkbM" evidence="1">
    <location>
        <begin position="87"/>
        <end position="249"/>
    </location>
</feature>
<comment type="caution">
    <text evidence="2">The sequence shown here is derived from an EMBL/GenBank/DDBJ whole genome shotgun (WGS) entry which is preliminary data.</text>
</comment>
<dbReference type="GO" id="GO:0008168">
    <property type="term" value="F:methyltransferase activity"/>
    <property type="evidence" value="ECO:0007669"/>
    <property type="project" value="UniProtKB-KW"/>
</dbReference>
<dbReference type="OrthoDB" id="663022at2"/>
<dbReference type="PANTHER" id="PTHR34203:SF15">
    <property type="entry name" value="SLL1173 PROTEIN"/>
    <property type="match status" value="1"/>
</dbReference>